<evidence type="ECO:0000256" key="1">
    <source>
        <dbReference type="SAM" id="SignalP"/>
    </source>
</evidence>
<dbReference type="PROSITE" id="PS51257">
    <property type="entry name" value="PROKAR_LIPOPROTEIN"/>
    <property type="match status" value="1"/>
</dbReference>
<keyword evidence="3" id="KW-1185">Reference proteome</keyword>
<feature type="signal peptide" evidence="1">
    <location>
        <begin position="1"/>
        <end position="22"/>
    </location>
</feature>
<evidence type="ECO:0000313" key="2">
    <source>
        <dbReference type="EMBL" id="AMN46620.1"/>
    </source>
</evidence>
<sequence>MKKSLFWSVLALALIVTGCAGQKEPATQAVAQIETSLSSLRADAEQYASEELQQADHALASLKESLANKDYKAVVAAATSVSAQVSALQQTIDTRRDEMEAAISAAKEQWTALSADVPNMLSAIQTRIGTLSKMRTLPRNVSSANFQNAKDGLEFIKNSWAEATADFDAGNALDAVSKAQAAKDKGTEVLSLPGMS</sequence>
<dbReference type="KEGG" id="sdf:ACG33_05810"/>
<feature type="chain" id="PRO_5007448305" description="DUF4398 domain-containing protein" evidence="1">
    <location>
        <begin position="23"/>
        <end position="196"/>
    </location>
</feature>
<reference evidence="2 3" key="1">
    <citation type="submission" date="2015-06" db="EMBL/GenBank/DDBJ databases">
        <title>A Comprehensive Approach to Explore the Metabolic and Phylogenetic Diversity of Bacterial Steroid Degradation in the Environment: Testosterone as an Example.</title>
        <authorList>
            <person name="Yang F.-C."/>
            <person name="Chen Y.-L."/>
            <person name="Yu C.-P."/>
            <person name="Tang S.-L."/>
            <person name="Wang P.-H."/>
            <person name="Ismail W."/>
            <person name="Wang C.-H."/>
            <person name="Yang C.-Y."/>
            <person name="Chiang Y.-R."/>
        </authorList>
    </citation>
    <scope>NUCLEOTIDE SEQUENCE [LARGE SCALE GENOMIC DNA]</scope>
    <source>
        <strain evidence="2 3">DSM 18526</strain>
    </source>
</reference>
<dbReference type="RefSeq" id="WP_066919493.1">
    <property type="nucleotide sequence ID" value="NZ_CP011971.1"/>
</dbReference>
<dbReference type="Proteomes" id="UP000070250">
    <property type="component" value="Chromosome"/>
</dbReference>
<name>A0A127FAK6_STEDE</name>
<evidence type="ECO:0008006" key="4">
    <source>
        <dbReference type="Google" id="ProtNLM"/>
    </source>
</evidence>
<dbReference type="Gene3D" id="1.20.1170.10">
    <property type="match status" value="1"/>
</dbReference>
<gene>
    <name evidence="2" type="ORF">ACG33_05810</name>
</gene>
<protein>
    <recommendedName>
        <fullName evidence="4">DUF4398 domain-containing protein</fullName>
    </recommendedName>
</protein>
<evidence type="ECO:0000313" key="3">
    <source>
        <dbReference type="Proteomes" id="UP000070250"/>
    </source>
</evidence>
<keyword evidence="1" id="KW-0732">Signal</keyword>
<proteinExistence type="predicted"/>
<dbReference type="STRING" id="465721.ACG33_05810"/>
<dbReference type="AlphaFoldDB" id="A0A127FAK6"/>
<dbReference type="EMBL" id="CP011971">
    <property type="protein sequence ID" value="AMN46620.1"/>
    <property type="molecule type" value="Genomic_DNA"/>
</dbReference>
<accession>A0A127FAK6</accession>
<organism evidence="2 3">
    <name type="scientific">Steroidobacter denitrificans</name>
    <dbReference type="NCBI Taxonomy" id="465721"/>
    <lineage>
        <taxon>Bacteria</taxon>
        <taxon>Pseudomonadati</taxon>
        <taxon>Pseudomonadota</taxon>
        <taxon>Gammaproteobacteria</taxon>
        <taxon>Steroidobacterales</taxon>
        <taxon>Steroidobacteraceae</taxon>
        <taxon>Steroidobacter</taxon>
    </lineage>
</organism>